<dbReference type="Proteomes" id="UP000193907">
    <property type="component" value="Unassembled WGS sequence"/>
</dbReference>
<sequence length="147" mass="16059">MPKVERGRPRGGRSATPLRDVLIAHWHHKMARWRIDGHLYPHEQALRSDGDVVVDSARLADALEHAGKDAGRFTYAGADAGRVWLLGADDPLSLIEDRHVADMAQADFDELVDGTGPLRYRVGDSYDPGAAMAGHTVWTAEIRAAIG</sequence>
<proteinExistence type="predicted"/>
<reference evidence="1 3" key="1">
    <citation type="submission" date="2016-01" db="EMBL/GenBank/DDBJ databases">
        <title>The new phylogeny of the genus Mycobacterium.</title>
        <authorList>
            <person name="Tarcisio F."/>
            <person name="Conor M."/>
            <person name="Antonella G."/>
            <person name="Elisabetta G."/>
            <person name="Giulia F.S."/>
            <person name="Sara T."/>
            <person name="Anna F."/>
            <person name="Clotilde B."/>
            <person name="Roberto B."/>
            <person name="Veronica D.S."/>
            <person name="Fabio R."/>
            <person name="Monica P."/>
            <person name="Olivier J."/>
            <person name="Enrico T."/>
            <person name="Nicola S."/>
        </authorList>
    </citation>
    <scope>NUCLEOTIDE SEQUENCE [LARGE SCALE GENOMIC DNA]</scope>
    <source>
        <strain evidence="1 3">DSM 44243</strain>
    </source>
</reference>
<dbReference type="EMBL" id="PDKV01000031">
    <property type="protein sequence ID" value="PIB75661.1"/>
    <property type="molecule type" value="Genomic_DNA"/>
</dbReference>
<dbReference type="EMBL" id="LQOM01000038">
    <property type="protein sequence ID" value="ORV09655.1"/>
    <property type="molecule type" value="Genomic_DNA"/>
</dbReference>
<gene>
    <name evidence="1" type="ORF">AWB95_17725</name>
    <name evidence="2" type="ORF">CQY23_19575</name>
</gene>
<evidence type="ECO:0000313" key="4">
    <source>
        <dbReference type="Proteomes" id="UP000230971"/>
    </source>
</evidence>
<dbReference type="Proteomes" id="UP000230971">
    <property type="component" value="Unassembled WGS sequence"/>
</dbReference>
<keyword evidence="3" id="KW-1185">Reference proteome</keyword>
<name>A0A1X1RMM1_MYCCE</name>
<protein>
    <submittedName>
        <fullName evidence="1">Uncharacterized protein</fullName>
    </submittedName>
</protein>
<organism evidence="1 3">
    <name type="scientific">Mycobacterium celatum</name>
    <dbReference type="NCBI Taxonomy" id="28045"/>
    <lineage>
        <taxon>Bacteria</taxon>
        <taxon>Bacillati</taxon>
        <taxon>Actinomycetota</taxon>
        <taxon>Actinomycetes</taxon>
        <taxon>Mycobacteriales</taxon>
        <taxon>Mycobacteriaceae</taxon>
        <taxon>Mycobacterium</taxon>
    </lineage>
</organism>
<reference evidence="2 4" key="2">
    <citation type="journal article" date="2017" name="Infect. Genet. Evol.">
        <title>The new phylogeny of the genus Mycobacterium: The old and the news.</title>
        <authorList>
            <person name="Tortoli E."/>
            <person name="Fedrizzi T."/>
            <person name="Meehan C.J."/>
            <person name="Trovato A."/>
            <person name="Grottola A."/>
            <person name="Giacobazzi E."/>
            <person name="Serpini G.F."/>
            <person name="Tagliazucchi S."/>
            <person name="Fabio A."/>
            <person name="Bettua C."/>
            <person name="Bertorelli R."/>
            <person name="Frascaro F."/>
            <person name="De Sanctis V."/>
            <person name="Pecorari M."/>
            <person name="Jousson O."/>
            <person name="Segata N."/>
            <person name="Cirillo D.M."/>
        </authorList>
    </citation>
    <scope>NUCLEOTIDE SEQUENCE [LARGE SCALE GENOMIC DNA]</scope>
    <source>
        <strain evidence="2 4">NCTC 12882</strain>
    </source>
</reference>
<dbReference type="AlphaFoldDB" id="A0A1X1RMM1"/>
<evidence type="ECO:0000313" key="3">
    <source>
        <dbReference type="Proteomes" id="UP000193907"/>
    </source>
</evidence>
<comment type="caution">
    <text evidence="1">The sequence shown here is derived from an EMBL/GenBank/DDBJ whole genome shotgun (WGS) entry which is preliminary data.</text>
</comment>
<accession>A0A1X1RMM1</accession>
<evidence type="ECO:0000313" key="1">
    <source>
        <dbReference type="EMBL" id="ORV09655.1"/>
    </source>
</evidence>
<evidence type="ECO:0000313" key="2">
    <source>
        <dbReference type="EMBL" id="PIB75661.1"/>
    </source>
</evidence>